<evidence type="ECO:0000313" key="1">
    <source>
        <dbReference type="EMBL" id="ENV00551.1"/>
    </source>
</evidence>
<evidence type="ECO:0000313" key="2">
    <source>
        <dbReference type="Proteomes" id="UP000013070"/>
    </source>
</evidence>
<comment type="caution">
    <text evidence="1">The sequence shown here is derived from an EMBL/GenBank/DDBJ whole genome shotgun (WGS) entry which is preliminary data.</text>
</comment>
<gene>
    <name evidence="1" type="ORF">F969_00418</name>
</gene>
<dbReference type="PATRIC" id="fig|1217710.3.peg.393"/>
<accession>N8VM34</accession>
<keyword evidence="2" id="KW-1185">Reference proteome</keyword>
<name>N8VM34_9GAMM</name>
<organism evidence="1 2">
    <name type="scientific">Acinetobacter variabilis</name>
    <dbReference type="NCBI Taxonomy" id="70346"/>
    <lineage>
        <taxon>Bacteria</taxon>
        <taxon>Pseudomonadati</taxon>
        <taxon>Pseudomonadota</taxon>
        <taxon>Gammaproteobacteria</taxon>
        <taxon>Moraxellales</taxon>
        <taxon>Moraxellaceae</taxon>
        <taxon>Acinetobacter</taxon>
    </lineage>
</organism>
<dbReference type="HOGENOM" id="CLU_3303233_0_0_6"/>
<dbReference type="Proteomes" id="UP000013070">
    <property type="component" value="Unassembled WGS sequence"/>
</dbReference>
<dbReference type="AlphaFoldDB" id="N8VM34"/>
<protein>
    <submittedName>
        <fullName evidence="1">Uncharacterized protein</fullName>
    </submittedName>
</protein>
<dbReference type="EMBL" id="APPE01000027">
    <property type="protein sequence ID" value="ENV00551.1"/>
    <property type="molecule type" value="Genomic_DNA"/>
</dbReference>
<proteinExistence type="predicted"/>
<sequence length="39" mass="4431">MNFIYGIMCHQLTNPLVYLVNELIKSPNSKILIHVGFVA</sequence>
<reference evidence="1 2" key="1">
    <citation type="submission" date="2013-02" db="EMBL/GenBank/DDBJ databases">
        <title>The Genome Sequence of Acinetobacter sp. NIPH 899.</title>
        <authorList>
            <consortium name="The Broad Institute Genome Sequencing Platform"/>
            <consortium name="The Broad Institute Genome Sequencing Center for Infectious Disease"/>
            <person name="Cerqueira G."/>
            <person name="Feldgarden M."/>
            <person name="Courvalin P."/>
            <person name="Perichon B."/>
            <person name="Grillot-Courvalin C."/>
            <person name="Clermont D."/>
            <person name="Rocha E."/>
            <person name="Yoon E.-J."/>
            <person name="Nemec A."/>
            <person name="Walker B."/>
            <person name="Young S.K."/>
            <person name="Zeng Q."/>
            <person name="Gargeya S."/>
            <person name="Fitzgerald M."/>
            <person name="Haas B."/>
            <person name="Abouelleil A."/>
            <person name="Alvarado L."/>
            <person name="Arachchi H.M."/>
            <person name="Berlin A.M."/>
            <person name="Chapman S.B."/>
            <person name="Dewar J."/>
            <person name="Goldberg J."/>
            <person name="Griggs A."/>
            <person name="Gujja S."/>
            <person name="Hansen M."/>
            <person name="Howarth C."/>
            <person name="Imamovic A."/>
            <person name="Larimer J."/>
            <person name="McCowan C."/>
            <person name="Murphy C."/>
            <person name="Neiman D."/>
            <person name="Pearson M."/>
            <person name="Priest M."/>
            <person name="Roberts A."/>
            <person name="Saif S."/>
            <person name="Shea T."/>
            <person name="Sisk P."/>
            <person name="Sykes S."/>
            <person name="Wortman J."/>
            <person name="Nusbaum C."/>
            <person name="Birren B."/>
        </authorList>
    </citation>
    <scope>NUCLEOTIDE SEQUENCE [LARGE SCALE GENOMIC DNA]</scope>
    <source>
        <strain evidence="1 2">NIPH 899</strain>
    </source>
</reference>